<keyword evidence="1" id="KW-1015">Disulfide bond</keyword>
<dbReference type="InterPro" id="IPR036249">
    <property type="entry name" value="Thioredoxin-like_sf"/>
</dbReference>
<dbReference type="GO" id="GO:0005737">
    <property type="term" value="C:cytoplasm"/>
    <property type="evidence" value="ECO:0007669"/>
    <property type="project" value="UniProtKB-ARBA"/>
</dbReference>
<dbReference type="Gene3D" id="3.40.30.10">
    <property type="entry name" value="Glutaredoxin"/>
    <property type="match status" value="1"/>
</dbReference>
<keyword evidence="3" id="KW-1185">Reference proteome</keyword>
<dbReference type="PROSITE" id="PS51532">
    <property type="entry name" value="PITH"/>
    <property type="match status" value="1"/>
</dbReference>
<dbReference type="PRINTS" id="PR00421">
    <property type="entry name" value="THIOREDOXIN"/>
</dbReference>
<dbReference type="EMBL" id="CACRXK020008621">
    <property type="protein sequence ID" value="CAB4015203.1"/>
    <property type="molecule type" value="Genomic_DNA"/>
</dbReference>
<organism evidence="2 3">
    <name type="scientific">Paramuricea clavata</name>
    <name type="common">Red gorgonian</name>
    <name type="synonym">Violescent sea-whip</name>
    <dbReference type="NCBI Taxonomy" id="317549"/>
    <lineage>
        <taxon>Eukaryota</taxon>
        <taxon>Metazoa</taxon>
        <taxon>Cnidaria</taxon>
        <taxon>Anthozoa</taxon>
        <taxon>Octocorallia</taxon>
        <taxon>Malacalcyonacea</taxon>
        <taxon>Plexauridae</taxon>
        <taxon>Paramuricea</taxon>
    </lineage>
</organism>
<dbReference type="SUPFAM" id="SSF49785">
    <property type="entry name" value="Galactose-binding domain-like"/>
    <property type="match status" value="1"/>
</dbReference>
<dbReference type="CDD" id="cd02947">
    <property type="entry name" value="TRX_family"/>
    <property type="match status" value="1"/>
</dbReference>
<name>A0A6S7IDT4_PARCT</name>
<protein>
    <submittedName>
        <fullName evidence="2">Thioredoxin 1</fullName>
    </submittedName>
</protein>
<dbReference type="InterPro" id="IPR010400">
    <property type="entry name" value="PITH_dom"/>
</dbReference>
<evidence type="ECO:0000256" key="1">
    <source>
        <dbReference type="ARBA" id="ARBA00023157"/>
    </source>
</evidence>
<dbReference type="PROSITE" id="PS51352">
    <property type="entry name" value="THIOREDOXIN_2"/>
    <property type="match status" value="1"/>
</dbReference>
<dbReference type="InterPro" id="IPR037047">
    <property type="entry name" value="PITH_dom_sf"/>
</dbReference>
<dbReference type="Gene3D" id="2.60.120.470">
    <property type="entry name" value="PITH domain"/>
    <property type="match status" value="1"/>
</dbReference>
<dbReference type="Pfam" id="PF06201">
    <property type="entry name" value="PITH"/>
    <property type="match status" value="1"/>
</dbReference>
<dbReference type="Proteomes" id="UP001152795">
    <property type="component" value="Unassembled WGS sequence"/>
</dbReference>
<dbReference type="OrthoDB" id="2121326at2759"/>
<evidence type="ECO:0000313" key="3">
    <source>
        <dbReference type="Proteomes" id="UP001152795"/>
    </source>
</evidence>
<accession>A0A6S7IDT4</accession>
<evidence type="ECO:0000313" key="2">
    <source>
        <dbReference type="EMBL" id="CAB4015203.1"/>
    </source>
</evidence>
<dbReference type="PANTHER" id="PTHR46115">
    <property type="entry name" value="THIOREDOXIN-LIKE PROTEIN 1"/>
    <property type="match status" value="1"/>
</dbReference>
<dbReference type="InterPro" id="IPR013766">
    <property type="entry name" value="Thioredoxin_domain"/>
</dbReference>
<proteinExistence type="predicted"/>
<dbReference type="SUPFAM" id="SSF52833">
    <property type="entry name" value="Thioredoxin-like"/>
    <property type="match status" value="1"/>
</dbReference>
<gene>
    <name evidence="2" type="ORF">PACLA_8A049709</name>
</gene>
<comment type="caution">
    <text evidence="2">The sequence shown here is derived from an EMBL/GenBank/DDBJ whole genome shotgun (WGS) entry which is preliminary data.</text>
</comment>
<reference evidence="2" key="1">
    <citation type="submission" date="2020-04" db="EMBL/GenBank/DDBJ databases">
        <authorList>
            <person name="Alioto T."/>
            <person name="Alioto T."/>
            <person name="Gomez Garrido J."/>
        </authorList>
    </citation>
    <scope>NUCLEOTIDE SEQUENCE</scope>
    <source>
        <strain evidence="2">A484AB</strain>
    </source>
</reference>
<dbReference type="AlphaFoldDB" id="A0A6S7IDT4"/>
<dbReference type="InterPro" id="IPR008979">
    <property type="entry name" value="Galactose-bd-like_sf"/>
</dbReference>
<sequence>MASSGGVRIIESDSRFRSELTGSKGTLIIANFKASWCGPCQMIAPKFQELSLKYTSAVFLEVDVDACKETSNQYNVSGTPTFILFRSGVKLDQLQGSDPKTLEDKIKKWMGDYEEIGGTVPKGYMDLSSLINKSQCECLNESDDQTLKNVFQKGKSLYLESDCDEQMLISISFNQPVKLHSLRLYAPDDGTAPKTVRLFCNLTRTLGFDEAEKTTAVQELSLTAENVAEDVLIPLKFVKFQYVQSVTLFIKDNQGGEETTIINSLSFIGTTVAATNMSDFKRVAGKEGETHG</sequence>
<dbReference type="Pfam" id="PF00085">
    <property type="entry name" value="Thioredoxin"/>
    <property type="match status" value="1"/>
</dbReference>